<comment type="caution">
    <text evidence="11">Lacks conserved residue(s) required for the propagation of feature annotation.</text>
</comment>
<evidence type="ECO:0000256" key="2">
    <source>
        <dbReference type="ARBA" id="ARBA00011738"/>
    </source>
</evidence>
<dbReference type="PRINTS" id="PR00085">
    <property type="entry name" value="THFDHDRGNASE"/>
</dbReference>
<keyword evidence="3 11" id="KW-0554">One-carbon metabolism</keyword>
<name>A0A955LLD7_UNCKA</name>
<evidence type="ECO:0000256" key="10">
    <source>
        <dbReference type="ARBA" id="ARBA00023268"/>
    </source>
</evidence>
<organism evidence="14 15">
    <name type="scientific">candidate division WWE3 bacterium</name>
    <dbReference type="NCBI Taxonomy" id="2053526"/>
    <lineage>
        <taxon>Bacteria</taxon>
        <taxon>Katanobacteria</taxon>
    </lineage>
</organism>
<dbReference type="AlphaFoldDB" id="A0A955LLD7"/>
<proteinExistence type="inferred from homology"/>
<dbReference type="GO" id="GO:0035999">
    <property type="term" value="P:tetrahydrofolate interconversion"/>
    <property type="evidence" value="ECO:0007669"/>
    <property type="project" value="UniProtKB-UniRule"/>
</dbReference>
<gene>
    <name evidence="11" type="primary">folD</name>
    <name evidence="14" type="ORF">KC614_04840</name>
</gene>
<dbReference type="PANTHER" id="PTHR48099">
    <property type="entry name" value="C-1-TETRAHYDROFOLATE SYNTHASE, CYTOPLASMIC-RELATED"/>
    <property type="match status" value="1"/>
</dbReference>
<feature type="binding site" evidence="11">
    <location>
        <begin position="178"/>
        <end position="180"/>
    </location>
    <ligand>
        <name>NADP(+)</name>
        <dbReference type="ChEBI" id="CHEBI:58349"/>
    </ligand>
</feature>
<dbReference type="InterPro" id="IPR046346">
    <property type="entry name" value="Aminoacid_DH-like_N_sf"/>
</dbReference>
<keyword evidence="8 11" id="KW-0368">Histidine biosynthesis</keyword>
<dbReference type="GO" id="GO:0004488">
    <property type="term" value="F:methylenetetrahydrofolate dehydrogenase (NADP+) activity"/>
    <property type="evidence" value="ECO:0007669"/>
    <property type="project" value="UniProtKB-UniRule"/>
</dbReference>
<dbReference type="Proteomes" id="UP000751518">
    <property type="component" value="Unassembled WGS sequence"/>
</dbReference>
<dbReference type="Gene3D" id="3.40.50.720">
    <property type="entry name" value="NAD(P)-binding Rossmann-like Domain"/>
    <property type="match status" value="1"/>
</dbReference>
<dbReference type="InterPro" id="IPR036291">
    <property type="entry name" value="NAD(P)-bd_dom_sf"/>
</dbReference>
<comment type="subunit">
    <text evidence="2 11">Homodimer.</text>
</comment>
<comment type="function">
    <text evidence="11">Catalyzes the oxidation of 5,10-methylenetetrahydrofolate to 5,10-methenyltetrahydrofolate and then the hydrolysis of 5,10-methenyltetrahydrofolate to 10-formyltetrahydrofolate.</text>
</comment>
<feature type="domain" description="Tetrahydrofolate dehydrogenase/cyclohydrolase NAD(P)-binding" evidence="13">
    <location>
        <begin position="167"/>
        <end position="282"/>
    </location>
</feature>
<keyword evidence="7 11" id="KW-0560">Oxidoreductase</keyword>
<dbReference type="GO" id="GO:0009086">
    <property type="term" value="P:methionine biosynthetic process"/>
    <property type="evidence" value="ECO:0007669"/>
    <property type="project" value="UniProtKB-KW"/>
</dbReference>
<comment type="caution">
    <text evidence="14">The sequence shown here is derived from an EMBL/GenBank/DDBJ whole genome shotgun (WGS) entry which is preliminary data.</text>
</comment>
<protein>
    <recommendedName>
        <fullName evidence="11">Bifunctional protein FolD</fullName>
    </recommendedName>
    <domain>
        <recommendedName>
            <fullName evidence="11">Methylenetetrahydrofolate dehydrogenase</fullName>
            <ecNumber evidence="11">1.5.1.5</ecNumber>
        </recommendedName>
    </domain>
    <domain>
        <recommendedName>
            <fullName evidence="11">Methenyltetrahydrofolate cyclohydrolase</fullName>
            <ecNumber evidence="11">3.5.4.9</ecNumber>
        </recommendedName>
    </domain>
</protein>
<accession>A0A955LLD7</accession>
<dbReference type="EC" id="3.5.4.9" evidence="11"/>
<dbReference type="Pfam" id="PF00763">
    <property type="entry name" value="THF_DHG_CYH"/>
    <property type="match status" value="1"/>
</dbReference>
<dbReference type="HAMAP" id="MF_01576">
    <property type="entry name" value="THF_DHG_CYH"/>
    <property type="match status" value="1"/>
</dbReference>
<keyword evidence="10 11" id="KW-0511">Multifunctional enzyme</keyword>
<dbReference type="GO" id="GO:0004477">
    <property type="term" value="F:methenyltetrahydrofolate cyclohydrolase activity"/>
    <property type="evidence" value="ECO:0007669"/>
    <property type="project" value="UniProtKB-UniRule"/>
</dbReference>
<dbReference type="PANTHER" id="PTHR48099:SF5">
    <property type="entry name" value="C-1-TETRAHYDROFOLATE SYNTHASE, CYTOPLASMIC"/>
    <property type="match status" value="1"/>
</dbReference>
<comment type="similarity">
    <text evidence="11">Belongs to the tetrahydrofolate dehydrogenase/cyclohydrolase family.</text>
</comment>
<evidence type="ECO:0000256" key="7">
    <source>
        <dbReference type="ARBA" id="ARBA00023002"/>
    </source>
</evidence>
<keyword evidence="5 11" id="KW-0378">Hydrolase</keyword>
<evidence type="ECO:0000256" key="4">
    <source>
        <dbReference type="ARBA" id="ARBA00022755"/>
    </source>
</evidence>
<keyword evidence="11" id="KW-0028">Amino-acid biosynthesis</keyword>
<evidence type="ECO:0000256" key="8">
    <source>
        <dbReference type="ARBA" id="ARBA00023102"/>
    </source>
</evidence>
<evidence type="ECO:0000256" key="11">
    <source>
        <dbReference type="HAMAP-Rule" id="MF_01576"/>
    </source>
</evidence>
<comment type="catalytic activity">
    <reaction evidence="11">
        <text>(6R)-5,10-methenyltetrahydrofolate + H2O = (6R)-10-formyltetrahydrofolate + H(+)</text>
        <dbReference type="Rhea" id="RHEA:23700"/>
        <dbReference type="ChEBI" id="CHEBI:15377"/>
        <dbReference type="ChEBI" id="CHEBI:15378"/>
        <dbReference type="ChEBI" id="CHEBI:57455"/>
        <dbReference type="ChEBI" id="CHEBI:195366"/>
        <dbReference type="EC" id="3.5.4.9"/>
    </reaction>
</comment>
<dbReference type="GO" id="GO:0005829">
    <property type="term" value="C:cytosol"/>
    <property type="evidence" value="ECO:0007669"/>
    <property type="project" value="TreeGrafter"/>
</dbReference>
<dbReference type="SUPFAM" id="SSF53223">
    <property type="entry name" value="Aminoacid dehydrogenase-like, N-terminal domain"/>
    <property type="match status" value="1"/>
</dbReference>
<dbReference type="Pfam" id="PF02882">
    <property type="entry name" value="THF_DHG_CYH_C"/>
    <property type="match status" value="1"/>
</dbReference>
<dbReference type="FunFam" id="3.40.50.10860:FF:000005">
    <property type="entry name" value="C-1-tetrahydrofolate synthase, cytoplasmic, putative"/>
    <property type="match status" value="1"/>
</dbReference>
<dbReference type="InterPro" id="IPR020630">
    <property type="entry name" value="THF_DH/CycHdrlase_cat_dom"/>
</dbReference>
<reference evidence="14" key="1">
    <citation type="submission" date="2020-04" db="EMBL/GenBank/DDBJ databases">
        <authorList>
            <person name="Zhang T."/>
        </authorList>
    </citation>
    <scope>NUCLEOTIDE SEQUENCE</scope>
    <source>
        <strain evidence="14">HKST-UBA03</strain>
    </source>
</reference>
<reference evidence="14" key="2">
    <citation type="journal article" date="2021" name="Microbiome">
        <title>Successional dynamics and alternative stable states in a saline activated sludge microbial community over 9 years.</title>
        <authorList>
            <person name="Wang Y."/>
            <person name="Ye J."/>
            <person name="Ju F."/>
            <person name="Liu L."/>
            <person name="Boyd J.A."/>
            <person name="Deng Y."/>
            <person name="Parks D.H."/>
            <person name="Jiang X."/>
            <person name="Yin X."/>
            <person name="Woodcroft B.J."/>
            <person name="Tyson G.W."/>
            <person name="Hugenholtz P."/>
            <person name="Polz M.F."/>
            <person name="Zhang T."/>
        </authorList>
    </citation>
    <scope>NUCLEOTIDE SEQUENCE</scope>
    <source>
        <strain evidence="14">HKST-UBA03</strain>
    </source>
</reference>
<comment type="catalytic activity">
    <reaction evidence="11">
        <text>(6R)-5,10-methylene-5,6,7,8-tetrahydrofolate + NADP(+) = (6R)-5,10-methenyltetrahydrofolate + NADPH</text>
        <dbReference type="Rhea" id="RHEA:22812"/>
        <dbReference type="ChEBI" id="CHEBI:15636"/>
        <dbReference type="ChEBI" id="CHEBI:57455"/>
        <dbReference type="ChEBI" id="CHEBI:57783"/>
        <dbReference type="ChEBI" id="CHEBI:58349"/>
        <dbReference type="EC" id="1.5.1.5"/>
    </reaction>
</comment>
<comment type="pathway">
    <text evidence="1 11">One-carbon metabolism; tetrahydrofolate interconversion.</text>
</comment>
<evidence type="ECO:0000256" key="9">
    <source>
        <dbReference type="ARBA" id="ARBA00023167"/>
    </source>
</evidence>
<dbReference type="EMBL" id="JAGQKZ010000062">
    <property type="protein sequence ID" value="MCA9392491.1"/>
    <property type="molecule type" value="Genomic_DNA"/>
</dbReference>
<dbReference type="SUPFAM" id="SSF51735">
    <property type="entry name" value="NAD(P)-binding Rossmann-fold domains"/>
    <property type="match status" value="1"/>
</dbReference>
<feature type="domain" description="Tetrahydrofolate dehydrogenase/cyclohydrolase catalytic" evidence="12">
    <location>
        <begin position="6"/>
        <end position="117"/>
    </location>
</feature>
<evidence type="ECO:0000313" key="14">
    <source>
        <dbReference type="EMBL" id="MCA9392491.1"/>
    </source>
</evidence>
<dbReference type="GO" id="GO:0000105">
    <property type="term" value="P:L-histidine biosynthetic process"/>
    <property type="evidence" value="ECO:0007669"/>
    <property type="project" value="UniProtKB-KW"/>
</dbReference>
<evidence type="ECO:0000256" key="1">
    <source>
        <dbReference type="ARBA" id="ARBA00004777"/>
    </source>
</evidence>
<evidence type="ECO:0000313" key="15">
    <source>
        <dbReference type="Proteomes" id="UP000751518"/>
    </source>
</evidence>
<keyword evidence="9 11" id="KW-0486">Methionine biosynthesis</keyword>
<dbReference type="InterPro" id="IPR000672">
    <property type="entry name" value="THF_DH/CycHdrlase"/>
</dbReference>
<dbReference type="InterPro" id="IPR020631">
    <property type="entry name" value="THF_DH/CycHdrlase_NAD-bd_dom"/>
</dbReference>
<evidence type="ECO:0000259" key="13">
    <source>
        <dbReference type="Pfam" id="PF02882"/>
    </source>
</evidence>
<evidence type="ECO:0000256" key="5">
    <source>
        <dbReference type="ARBA" id="ARBA00022801"/>
    </source>
</evidence>
<dbReference type="Gene3D" id="3.40.50.10860">
    <property type="entry name" value="Leucine Dehydrogenase, chain A, domain 1"/>
    <property type="match status" value="1"/>
</dbReference>
<evidence type="ECO:0000256" key="3">
    <source>
        <dbReference type="ARBA" id="ARBA00022563"/>
    </source>
</evidence>
<keyword evidence="4 11" id="KW-0658">Purine biosynthesis</keyword>
<sequence>MAAQLIDGKERSITLLEQMRDEVSSLEQKPGLASIVVGNDPNSHLYVDIKKRTAEEIGLHFQKFSYPTNFEASLVAQQIQELNADAGIHGILIQLPLPPQYNRSDILKQVHPFKDVDVLHPKNLGLLMEGSPRFLSPVVRAVNDAIMLTGKYPVTRFDTQKEEIEIADLTGVNVTLVGSGLLVGRPLAQFLSLIKATVTIVNEETQNLTQHTKSADIIVTGTNSSDVLQPEDVTDGSILIDVGYDIIADKFMDKDIFLSKNPGGIGPLTVAYLLKNTITASKNV</sequence>
<keyword evidence="6 11" id="KW-0521">NADP</keyword>
<evidence type="ECO:0000256" key="6">
    <source>
        <dbReference type="ARBA" id="ARBA00022857"/>
    </source>
</evidence>
<dbReference type="EC" id="1.5.1.5" evidence="11"/>
<evidence type="ECO:0000259" key="12">
    <source>
        <dbReference type="Pfam" id="PF00763"/>
    </source>
</evidence>
<dbReference type="GO" id="GO:0006164">
    <property type="term" value="P:purine nucleotide biosynthetic process"/>
    <property type="evidence" value="ECO:0007669"/>
    <property type="project" value="UniProtKB-KW"/>
</dbReference>